<dbReference type="InterPro" id="IPR021354">
    <property type="entry name" value="DUF2975"/>
</dbReference>
<keyword evidence="1" id="KW-1133">Transmembrane helix</keyword>
<protein>
    <recommendedName>
        <fullName evidence="4">YoaS</fullName>
    </recommendedName>
</protein>
<keyword evidence="3" id="KW-1185">Reference proteome</keyword>
<dbReference type="Proteomes" id="UP000030647">
    <property type="component" value="Unassembled WGS sequence"/>
</dbReference>
<evidence type="ECO:0000256" key="1">
    <source>
        <dbReference type="SAM" id="Phobius"/>
    </source>
</evidence>
<feature type="transmembrane region" description="Helical" evidence="1">
    <location>
        <begin position="92"/>
        <end position="114"/>
    </location>
</feature>
<dbReference type="EMBL" id="KI271591">
    <property type="protein sequence ID" value="ERL64927.1"/>
    <property type="molecule type" value="Genomic_DNA"/>
</dbReference>
<name>U4TU12_9LACO</name>
<evidence type="ECO:0008006" key="4">
    <source>
        <dbReference type="Google" id="ProtNLM"/>
    </source>
</evidence>
<dbReference type="HOGENOM" id="CLU_1893579_0_0_9"/>
<evidence type="ECO:0000313" key="2">
    <source>
        <dbReference type="EMBL" id="ERL64927.1"/>
    </source>
</evidence>
<feature type="transmembrane region" description="Helical" evidence="1">
    <location>
        <begin position="47"/>
        <end position="71"/>
    </location>
</feature>
<sequence>MKLRTRLLQTCLIAASLLAVIFALFVFPKVPGHLVYFFHNGPAAALFTTGCYGAAAAFLVAAGTASRLLAAADRAQAFTPQVVGLLRQLKRAVAAMTLMLCGVLPQTVVIAVAGTDPASVIMFLLMIAIPLVVTVFLAILERLWAAALAYKEENDLTV</sequence>
<gene>
    <name evidence="2" type="ORF">L248_0531</name>
</gene>
<organism evidence="2 3">
    <name type="scientific">Schleiferilactobacillus shenzhenensis LY-73</name>
    <dbReference type="NCBI Taxonomy" id="1231336"/>
    <lineage>
        <taxon>Bacteria</taxon>
        <taxon>Bacillati</taxon>
        <taxon>Bacillota</taxon>
        <taxon>Bacilli</taxon>
        <taxon>Lactobacillales</taxon>
        <taxon>Lactobacillaceae</taxon>
        <taxon>Schleiferilactobacillus</taxon>
    </lineage>
</organism>
<dbReference type="AlphaFoldDB" id="U4TU12"/>
<feature type="transmembrane region" description="Helical" evidence="1">
    <location>
        <begin position="120"/>
        <end position="140"/>
    </location>
</feature>
<evidence type="ECO:0000313" key="3">
    <source>
        <dbReference type="Proteomes" id="UP000030647"/>
    </source>
</evidence>
<dbReference type="RefSeq" id="WP_022529864.1">
    <property type="nucleotide sequence ID" value="NZ_KI271591.1"/>
</dbReference>
<dbReference type="Pfam" id="PF11188">
    <property type="entry name" value="DUF2975"/>
    <property type="match status" value="1"/>
</dbReference>
<reference evidence="3" key="1">
    <citation type="journal article" date="2013" name="Genome Announc.">
        <title>Whole-Genome Sequencing of Lactobacillus shenzhenensis Strain LY-73T.</title>
        <authorList>
            <person name="Lin Z."/>
            <person name="Liu Z."/>
            <person name="Yang R."/>
            <person name="Zou Y."/>
            <person name="Wan D."/>
            <person name="Chen J."/>
            <person name="Guo M."/>
            <person name="Zhao J."/>
            <person name="Fang C."/>
            <person name="Yang R."/>
            <person name="Liu F."/>
        </authorList>
    </citation>
    <scope>NUCLEOTIDE SEQUENCE [LARGE SCALE GENOMIC DNA]</scope>
    <source>
        <strain evidence="3">LY-73</strain>
    </source>
</reference>
<proteinExistence type="predicted"/>
<accession>U4TU12</accession>
<feature type="transmembrane region" description="Helical" evidence="1">
    <location>
        <begin position="7"/>
        <end position="27"/>
    </location>
</feature>
<keyword evidence="1" id="KW-0812">Transmembrane</keyword>
<dbReference type="STRING" id="1231336.L248_0531"/>
<dbReference type="eggNOG" id="ENOG5030BFJ">
    <property type="taxonomic scope" value="Bacteria"/>
</dbReference>
<keyword evidence="1" id="KW-0472">Membrane</keyword>